<dbReference type="InterPro" id="IPR009057">
    <property type="entry name" value="Homeodomain-like_sf"/>
</dbReference>
<dbReference type="PANTHER" id="PTHR47506">
    <property type="entry name" value="TRANSCRIPTIONAL REGULATORY PROTEIN"/>
    <property type="match status" value="1"/>
</dbReference>
<evidence type="ECO:0000256" key="1">
    <source>
        <dbReference type="ARBA" id="ARBA00023015"/>
    </source>
</evidence>
<evidence type="ECO:0000313" key="6">
    <source>
        <dbReference type="EMBL" id="CTQ43524.1"/>
    </source>
</evidence>
<accession>A0A0M6Y1F8</accession>
<dbReference type="InterPro" id="IPR001647">
    <property type="entry name" value="HTH_TetR"/>
</dbReference>
<dbReference type="InterPro" id="IPR036271">
    <property type="entry name" value="Tet_transcr_reg_TetR-rel_C_sf"/>
</dbReference>
<evidence type="ECO:0000259" key="5">
    <source>
        <dbReference type="PROSITE" id="PS50977"/>
    </source>
</evidence>
<feature type="DNA-binding region" description="H-T-H motif" evidence="4">
    <location>
        <begin position="34"/>
        <end position="53"/>
    </location>
</feature>
<gene>
    <name evidence="6" type="primary">acuR_1</name>
    <name evidence="6" type="ORF">LAL4801_01963</name>
</gene>
<protein>
    <submittedName>
        <fullName evidence="6">Transcriptional regulator AcuR</fullName>
    </submittedName>
</protein>
<dbReference type="OrthoDB" id="9811084at2"/>
<keyword evidence="2 4" id="KW-0238">DNA-binding</keyword>
<organism evidence="6 7">
    <name type="scientific">Roseibium aggregatum</name>
    <dbReference type="NCBI Taxonomy" id="187304"/>
    <lineage>
        <taxon>Bacteria</taxon>
        <taxon>Pseudomonadati</taxon>
        <taxon>Pseudomonadota</taxon>
        <taxon>Alphaproteobacteria</taxon>
        <taxon>Hyphomicrobiales</taxon>
        <taxon>Stappiaceae</taxon>
        <taxon>Roseibium</taxon>
    </lineage>
</organism>
<evidence type="ECO:0000313" key="7">
    <source>
        <dbReference type="Proteomes" id="UP000048926"/>
    </source>
</evidence>
<evidence type="ECO:0000256" key="4">
    <source>
        <dbReference type="PROSITE-ProRule" id="PRU00335"/>
    </source>
</evidence>
<dbReference type="STRING" id="187304.B0E33_20155"/>
<dbReference type="Gene3D" id="1.10.357.10">
    <property type="entry name" value="Tetracycline Repressor, domain 2"/>
    <property type="match status" value="1"/>
</dbReference>
<keyword evidence="7" id="KW-1185">Reference proteome</keyword>
<dbReference type="GO" id="GO:0003677">
    <property type="term" value="F:DNA binding"/>
    <property type="evidence" value="ECO:0007669"/>
    <property type="project" value="UniProtKB-UniRule"/>
</dbReference>
<dbReference type="KEGG" id="lagg:B0E33_20155"/>
<dbReference type="RefSeq" id="WP_055655691.1">
    <property type="nucleotide sequence ID" value="NZ_CP045622.1"/>
</dbReference>
<dbReference type="SUPFAM" id="SSF46689">
    <property type="entry name" value="Homeodomain-like"/>
    <property type="match status" value="1"/>
</dbReference>
<proteinExistence type="predicted"/>
<evidence type="ECO:0000256" key="2">
    <source>
        <dbReference type="ARBA" id="ARBA00023125"/>
    </source>
</evidence>
<dbReference type="PANTHER" id="PTHR47506:SF6">
    <property type="entry name" value="HTH-TYPE TRANSCRIPTIONAL REPRESSOR NEMR"/>
    <property type="match status" value="1"/>
</dbReference>
<keyword evidence="3" id="KW-0804">Transcription</keyword>
<dbReference type="Pfam" id="PF00440">
    <property type="entry name" value="TetR_N"/>
    <property type="match status" value="1"/>
</dbReference>
<dbReference type="PROSITE" id="PS50977">
    <property type="entry name" value="HTH_TETR_2"/>
    <property type="match status" value="1"/>
</dbReference>
<sequence>MARIRNEAAYETAKTRLLDVGMTLIRENSFDGIGINDVLRESGVPKGSFYHYFDTKEDFGLEVARHYHRDQLAFAKACLSDRKRSPVERLEAFFSGAREGMKDRGYAQGCLMCNLSTELADQKPVFQAELDRHWQALTGELEICLRETDLSRIGLSHLSPAQAADWLMNSWSGALTRMKASRSDEPLALFMRTIFKKEGK</sequence>
<dbReference type="Pfam" id="PF16925">
    <property type="entry name" value="TetR_C_13"/>
    <property type="match status" value="1"/>
</dbReference>
<feature type="domain" description="HTH tetR-type" evidence="5">
    <location>
        <begin position="11"/>
        <end position="71"/>
    </location>
</feature>
<evidence type="ECO:0000256" key="3">
    <source>
        <dbReference type="ARBA" id="ARBA00023163"/>
    </source>
</evidence>
<dbReference type="EMBL" id="CXST01000001">
    <property type="protein sequence ID" value="CTQ43524.1"/>
    <property type="molecule type" value="Genomic_DNA"/>
</dbReference>
<dbReference type="AlphaFoldDB" id="A0A0M6Y1F8"/>
<keyword evidence="1" id="KW-0805">Transcription regulation</keyword>
<dbReference type="Proteomes" id="UP000048926">
    <property type="component" value="Unassembled WGS sequence"/>
</dbReference>
<dbReference type="SUPFAM" id="SSF48498">
    <property type="entry name" value="Tetracyclin repressor-like, C-terminal domain"/>
    <property type="match status" value="1"/>
</dbReference>
<name>A0A0M6Y1F8_9HYPH</name>
<reference evidence="7" key="1">
    <citation type="submission" date="2015-07" db="EMBL/GenBank/DDBJ databases">
        <authorList>
            <person name="Rodrigo-Torres Lidia"/>
            <person name="Arahal R.David."/>
        </authorList>
    </citation>
    <scope>NUCLEOTIDE SEQUENCE [LARGE SCALE GENOMIC DNA]</scope>
    <source>
        <strain evidence="7">CECT 4801</strain>
    </source>
</reference>
<dbReference type="InterPro" id="IPR011075">
    <property type="entry name" value="TetR_C"/>
</dbReference>